<gene>
    <name evidence="1" type="ORF">R3Q15_06100</name>
</gene>
<organism evidence="1 2">
    <name type="scientific">Gordonia amicalis</name>
    <dbReference type="NCBI Taxonomy" id="89053"/>
    <lineage>
        <taxon>Bacteria</taxon>
        <taxon>Bacillati</taxon>
        <taxon>Actinomycetota</taxon>
        <taxon>Actinomycetes</taxon>
        <taxon>Mycobacteriales</taxon>
        <taxon>Gordoniaceae</taxon>
        <taxon>Gordonia</taxon>
    </lineage>
</organism>
<evidence type="ECO:0000313" key="1">
    <source>
        <dbReference type="EMBL" id="MDV6311470.1"/>
    </source>
</evidence>
<accession>A0AAE4R6Z2</accession>
<proteinExistence type="predicted"/>
<comment type="caution">
    <text evidence="1">The sequence shown here is derived from an EMBL/GenBank/DDBJ whole genome shotgun (WGS) entry which is preliminary data.</text>
</comment>
<sequence length="105" mass="11133">MTEVGGRLAEIASDTAPSFDAFLTRQPGFLAHFAEKKSEFEYLGANVPLLLKGMARVSQEGSFLSAYVCDLNPADFVPFLTPLAPAIVAAATPGGKPKYSPICQP</sequence>
<dbReference type="AlphaFoldDB" id="A0AAE4R6Z2"/>
<dbReference type="RefSeq" id="WP_006438013.1">
    <property type="nucleotide sequence ID" value="NZ_CP096596.1"/>
</dbReference>
<name>A0AAE4R6Z2_9ACTN</name>
<dbReference type="EMBL" id="JAWLKH010000004">
    <property type="protein sequence ID" value="MDV6311470.1"/>
    <property type="molecule type" value="Genomic_DNA"/>
</dbReference>
<dbReference type="Proteomes" id="UP001185922">
    <property type="component" value="Unassembled WGS sequence"/>
</dbReference>
<protein>
    <submittedName>
        <fullName evidence="1">Uncharacterized protein</fullName>
    </submittedName>
</protein>
<evidence type="ECO:0000313" key="2">
    <source>
        <dbReference type="Proteomes" id="UP001185922"/>
    </source>
</evidence>
<reference evidence="1" key="1">
    <citation type="submission" date="2023-10" db="EMBL/GenBank/DDBJ databases">
        <title>Development of a sustainable strategy for remediation of hydrocarbon-contaminated territories based on the waste exchange concept.</title>
        <authorList>
            <person name="Krivoruchko A."/>
        </authorList>
    </citation>
    <scope>NUCLEOTIDE SEQUENCE</scope>
    <source>
        <strain evidence="1">IEGM 1279</strain>
    </source>
</reference>